<organism evidence="1 2">
    <name type="scientific">Zopfia rhizophila CBS 207.26</name>
    <dbReference type="NCBI Taxonomy" id="1314779"/>
    <lineage>
        <taxon>Eukaryota</taxon>
        <taxon>Fungi</taxon>
        <taxon>Dikarya</taxon>
        <taxon>Ascomycota</taxon>
        <taxon>Pezizomycotina</taxon>
        <taxon>Dothideomycetes</taxon>
        <taxon>Dothideomycetes incertae sedis</taxon>
        <taxon>Zopfiaceae</taxon>
        <taxon>Zopfia</taxon>
    </lineage>
</organism>
<gene>
    <name evidence="1" type="ORF">K469DRAFT_751528</name>
</gene>
<dbReference type="OrthoDB" id="3750842at2759"/>
<dbReference type="Pfam" id="PF08592">
    <property type="entry name" value="Anthrone_oxy"/>
    <property type="match status" value="1"/>
</dbReference>
<evidence type="ECO:0000313" key="2">
    <source>
        <dbReference type="Proteomes" id="UP000800200"/>
    </source>
</evidence>
<dbReference type="Proteomes" id="UP000800200">
    <property type="component" value="Unassembled WGS sequence"/>
</dbReference>
<proteinExistence type="predicted"/>
<evidence type="ECO:0000313" key="1">
    <source>
        <dbReference type="EMBL" id="KAF2183524.1"/>
    </source>
</evidence>
<accession>A0A6A6DVB7</accession>
<reference evidence="1" key="1">
    <citation type="journal article" date="2020" name="Stud. Mycol.">
        <title>101 Dothideomycetes genomes: a test case for predicting lifestyles and emergence of pathogens.</title>
        <authorList>
            <person name="Haridas S."/>
            <person name="Albert R."/>
            <person name="Binder M."/>
            <person name="Bloem J."/>
            <person name="Labutti K."/>
            <person name="Salamov A."/>
            <person name="Andreopoulos B."/>
            <person name="Baker S."/>
            <person name="Barry K."/>
            <person name="Bills G."/>
            <person name="Bluhm B."/>
            <person name="Cannon C."/>
            <person name="Castanera R."/>
            <person name="Culley D."/>
            <person name="Daum C."/>
            <person name="Ezra D."/>
            <person name="Gonzalez J."/>
            <person name="Henrissat B."/>
            <person name="Kuo A."/>
            <person name="Liang C."/>
            <person name="Lipzen A."/>
            <person name="Lutzoni F."/>
            <person name="Magnuson J."/>
            <person name="Mondo S."/>
            <person name="Nolan M."/>
            <person name="Ohm R."/>
            <person name="Pangilinan J."/>
            <person name="Park H.-J."/>
            <person name="Ramirez L."/>
            <person name="Alfaro M."/>
            <person name="Sun H."/>
            <person name="Tritt A."/>
            <person name="Yoshinaga Y."/>
            <person name="Zwiers L.-H."/>
            <person name="Turgeon B."/>
            <person name="Goodwin S."/>
            <person name="Spatafora J."/>
            <person name="Crous P."/>
            <person name="Grigoriev I."/>
        </authorList>
    </citation>
    <scope>NUCLEOTIDE SEQUENCE</scope>
    <source>
        <strain evidence="1">CBS 207.26</strain>
    </source>
</reference>
<dbReference type="EMBL" id="ML994642">
    <property type="protein sequence ID" value="KAF2183524.1"/>
    <property type="molecule type" value="Genomic_DNA"/>
</dbReference>
<keyword evidence="2" id="KW-1185">Reference proteome</keyword>
<protein>
    <submittedName>
        <fullName evidence="1">Uncharacterized protein</fullName>
    </submittedName>
</protein>
<dbReference type="InterPro" id="IPR013901">
    <property type="entry name" value="Anthrone_oxy"/>
</dbReference>
<dbReference type="AlphaFoldDB" id="A0A6A6DVB7"/>
<sequence length="126" mass="13413">MPVVSLAIGSAAGRATLAYCTTVTPTFTPTESVTNAWRNLYIAAAVAAFGPAPYTRVLMMGTNDELMEGGDYYYSRRREGREGSSARNEVGKVEFEERSASLGCGGVGSLGECELRSDVLTISDLD</sequence>
<name>A0A6A6DVB7_9PEZI</name>